<dbReference type="InterPro" id="IPR038528">
    <property type="entry name" value="TEL2_C_sf"/>
</dbReference>
<evidence type="ECO:0000259" key="3">
    <source>
        <dbReference type="Pfam" id="PF10193"/>
    </source>
</evidence>
<dbReference type="AlphaFoldDB" id="A0A9W9VRY5"/>
<proteinExistence type="inferred from homology"/>
<dbReference type="FunFam" id="1.25.40.720:FF:000004">
    <property type="entry name" value="WGS project CABT00000000 data, contig 2.6"/>
    <property type="match status" value="1"/>
</dbReference>
<dbReference type="Proteomes" id="UP001147747">
    <property type="component" value="Unassembled WGS sequence"/>
</dbReference>
<dbReference type="GO" id="GO:0042162">
    <property type="term" value="F:telomeric DNA binding"/>
    <property type="evidence" value="ECO:0007669"/>
    <property type="project" value="TreeGrafter"/>
</dbReference>
<name>A0A9W9VRY5_9EURO</name>
<feature type="compositionally biased region" description="Acidic residues" evidence="2">
    <location>
        <begin position="565"/>
        <end position="597"/>
    </location>
</feature>
<gene>
    <name evidence="4" type="ORF">N7509_010631</name>
</gene>
<dbReference type="GO" id="GO:0051083">
    <property type="term" value="P:'de novo' cotranslational protein folding"/>
    <property type="evidence" value="ECO:0007669"/>
    <property type="project" value="TreeGrafter"/>
</dbReference>
<keyword evidence="5" id="KW-1185">Reference proteome</keyword>
<evidence type="ECO:0000256" key="1">
    <source>
        <dbReference type="ARBA" id="ARBA00006133"/>
    </source>
</evidence>
<dbReference type="Gene3D" id="1.25.40.720">
    <property type="entry name" value="Telomere length regulation protein 2, C-terminal domain"/>
    <property type="match status" value="2"/>
</dbReference>
<dbReference type="GeneID" id="81374248"/>
<dbReference type="Pfam" id="PF10193">
    <property type="entry name" value="Telomere_reg-2"/>
    <property type="match status" value="1"/>
</dbReference>
<feature type="domain" description="Telomere length regulation protein conserved" evidence="3">
    <location>
        <begin position="608"/>
        <end position="719"/>
    </location>
</feature>
<dbReference type="OrthoDB" id="10258062at2759"/>
<dbReference type="InterPro" id="IPR019337">
    <property type="entry name" value="Telomere_length_regulation_dom"/>
</dbReference>
<reference evidence="4" key="2">
    <citation type="journal article" date="2023" name="IMA Fungus">
        <title>Comparative genomic study of the Penicillium genus elucidates a diverse pangenome and 15 lateral gene transfer events.</title>
        <authorList>
            <person name="Petersen C."/>
            <person name="Sorensen T."/>
            <person name="Nielsen M.R."/>
            <person name="Sondergaard T.E."/>
            <person name="Sorensen J.L."/>
            <person name="Fitzpatrick D.A."/>
            <person name="Frisvad J.C."/>
            <person name="Nielsen K.L."/>
        </authorList>
    </citation>
    <scope>NUCLEOTIDE SEQUENCE</scope>
    <source>
        <strain evidence="4">IBT 29677</strain>
    </source>
</reference>
<sequence>MDGLLTAVKTVKRDQNSPLVAAASEVQARENPTKPTIDFDQHDISSQQALDVLGSHPDRDELFITLSAIDPFNTFRQIQDLDIRVPSPTTAQILRLLVSTTIPDHWASLDKKVKTSKETKTRAAILRCLSSVAGLGSLITQLRSQIASARANAQQAEGSSSSLAVRDLLSVLASLLEPRDLLFRLYSDISALHGNKTKEQVAWRELASLVGAGKVLSTAAEALTVSGESEIPSSISWTGEGSRYTSWLGNNIAYMASKLKVDDESGWGSLAFLTGRGLNQLVREIYSALLLDQQLVDRFGLLLDHLRQSEQLVMLEAIFRDIQKRYFSAEHSEDPEQLATHTEIVSRVAALCSAIIGDRSLLKNQTSEWLSKSQGGSIQTIGLRRALLASYHDSSYSLKSLFVRSLENFGDKFGIKHVPSLPKMVSNAQTILLTAGHLRQLDPSQVRDIGRTGVFLNAVSNRLAASSNRARFLGMIVGTAISEIIEEPGKSLKFDLEEMRSEEARWYLSLTKVQDKVGPRESIKALQAQQSMTHQKPQKGARVNSDKRPQPRPGQQQRSKIVAIEEIDDSSDASDEDEDLIPYEKPDDDEDDDDEDPTLVQRNKPIAPVYIRDLITYLRDTENVERHQLAITTAPSLIRRKTGFGSELAEQIEELALIIVGLNNDNKHPQFHESRLQSMIALIVSQPLKMGRWFTAIFFDGDLSQVQRSAVLTALGLSAREVAGNGEDDSRALSLPKLQDTSFPSKRLSPALEAMFMGPDNESPIAKLTQKMSQASLQPLAANAADELAGPSALKVRTFSSRMEVEKKRQDRDAQRQKGMVKDLNKVLAEGFFYPLQGRFEIMMLQFSSSSAPSYNPFFVPHILTLFLQTVSLIVSTAGPHTPFLPGLTHETLSLLLSLHTSPTSSEPTVAAALLNLFLAIVDLNIASGSNGEERLVTEYAAQVIELREWASEVFDRTPSSDKSNLSATADPNEQVRTLSAGVMVRLGEVMERYQGRLMGVNSGFKY</sequence>
<accession>A0A9W9VRY5</accession>
<dbReference type="GO" id="GO:0005829">
    <property type="term" value="C:cytosol"/>
    <property type="evidence" value="ECO:0007669"/>
    <property type="project" value="TreeGrafter"/>
</dbReference>
<comment type="similarity">
    <text evidence="1">Belongs to the TEL2 family.</text>
</comment>
<protein>
    <recommendedName>
        <fullName evidence="3">Telomere length regulation protein conserved domain-containing protein</fullName>
    </recommendedName>
</protein>
<reference evidence="4" key="1">
    <citation type="submission" date="2022-12" db="EMBL/GenBank/DDBJ databases">
        <authorList>
            <person name="Petersen C."/>
        </authorList>
    </citation>
    <scope>NUCLEOTIDE SEQUENCE</scope>
    <source>
        <strain evidence="4">IBT 29677</strain>
    </source>
</reference>
<comment type="caution">
    <text evidence="4">The sequence shown here is derived from an EMBL/GenBank/DDBJ whole genome shotgun (WGS) entry which is preliminary data.</text>
</comment>
<evidence type="ECO:0000313" key="5">
    <source>
        <dbReference type="Proteomes" id="UP001147747"/>
    </source>
</evidence>
<dbReference type="GO" id="GO:0051879">
    <property type="term" value="F:Hsp90 protein binding"/>
    <property type="evidence" value="ECO:0007669"/>
    <property type="project" value="TreeGrafter"/>
</dbReference>
<dbReference type="EMBL" id="JAPZBU010000009">
    <property type="protein sequence ID" value="KAJ5388090.1"/>
    <property type="molecule type" value="Genomic_DNA"/>
</dbReference>
<dbReference type="RefSeq" id="XP_056485888.1">
    <property type="nucleotide sequence ID" value="XM_056635268.1"/>
</dbReference>
<organism evidence="4 5">
    <name type="scientific">Penicillium cosmopolitanum</name>
    <dbReference type="NCBI Taxonomy" id="1131564"/>
    <lineage>
        <taxon>Eukaryota</taxon>
        <taxon>Fungi</taxon>
        <taxon>Dikarya</taxon>
        <taxon>Ascomycota</taxon>
        <taxon>Pezizomycotina</taxon>
        <taxon>Eurotiomycetes</taxon>
        <taxon>Eurotiomycetidae</taxon>
        <taxon>Eurotiales</taxon>
        <taxon>Aspergillaceae</taxon>
        <taxon>Penicillium</taxon>
    </lineage>
</organism>
<dbReference type="PANTHER" id="PTHR15830">
    <property type="entry name" value="TELOMERE LENGTH REGULATION PROTEIN TEL2 FAMILY MEMBER"/>
    <property type="match status" value="1"/>
</dbReference>
<evidence type="ECO:0000313" key="4">
    <source>
        <dbReference type="EMBL" id="KAJ5388090.1"/>
    </source>
</evidence>
<dbReference type="InterPro" id="IPR051970">
    <property type="entry name" value="TEL2_Regulation"/>
</dbReference>
<feature type="region of interest" description="Disordered" evidence="2">
    <location>
        <begin position="526"/>
        <end position="602"/>
    </location>
</feature>
<evidence type="ECO:0000256" key="2">
    <source>
        <dbReference type="SAM" id="MobiDB-lite"/>
    </source>
</evidence>
<dbReference type="PANTHER" id="PTHR15830:SF10">
    <property type="entry name" value="TELOMERE LENGTH REGULATION PROTEIN TEL2 HOMOLOG"/>
    <property type="match status" value="1"/>
</dbReference>